<dbReference type="SUPFAM" id="SSF52540">
    <property type="entry name" value="P-loop containing nucleoside triphosphate hydrolases"/>
    <property type="match status" value="1"/>
</dbReference>
<dbReference type="Gene3D" id="3.40.50.300">
    <property type="entry name" value="P-loop containing nucleotide triphosphate hydrolases"/>
    <property type="match status" value="1"/>
</dbReference>
<dbReference type="GO" id="GO:0015421">
    <property type="term" value="F:ABC-type oligopeptide transporter activity"/>
    <property type="evidence" value="ECO:0007669"/>
    <property type="project" value="TreeGrafter"/>
</dbReference>
<comment type="subcellular location">
    <subcellularLocation>
        <location evidence="1">Cell membrane</location>
        <topology evidence="1">Multi-pass membrane protein</topology>
    </subcellularLocation>
</comment>
<keyword evidence="7" id="KW-0472">Membrane</keyword>
<dbReference type="PROSITE" id="PS50929">
    <property type="entry name" value="ABC_TM1F"/>
    <property type="match status" value="1"/>
</dbReference>
<dbReference type="GO" id="GO:0016887">
    <property type="term" value="F:ATP hydrolysis activity"/>
    <property type="evidence" value="ECO:0007669"/>
    <property type="project" value="InterPro"/>
</dbReference>
<keyword evidence="2" id="KW-0813">Transport</keyword>
<dbReference type="SMART" id="SM00382">
    <property type="entry name" value="AAA"/>
    <property type="match status" value="1"/>
</dbReference>
<dbReference type="Proteomes" id="UP000181728">
    <property type="component" value="Unassembled WGS sequence"/>
</dbReference>
<reference evidence="8 9" key="1">
    <citation type="journal article" date="2016" name="BMC Genomics">
        <title>Consensus pan-genome assembly of the specialised wine bacterium Oenococcus oeni.</title>
        <authorList>
            <person name="Sternes P.R."/>
            <person name="Borneman A.R."/>
        </authorList>
    </citation>
    <scope>NUCLEOTIDE SEQUENCE [LARGE SCALE GENOMIC DNA]</scope>
    <source>
        <strain evidence="8 9">AWRIB661</strain>
    </source>
</reference>
<keyword evidence="6" id="KW-1133">Transmembrane helix</keyword>
<comment type="caution">
    <text evidence="8">The sequence shown here is derived from an EMBL/GenBank/DDBJ whole genome shotgun (WGS) entry which is preliminary data.</text>
</comment>
<evidence type="ECO:0000256" key="2">
    <source>
        <dbReference type="ARBA" id="ARBA00022448"/>
    </source>
</evidence>
<evidence type="ECO:0000256" key="1">
    <source>
        <dbReference type="ARBA" id="ARBA00004651"/>
    </source>
</evidence>
<dbReference type="CDD" id="cd03254">
    <property type="entry name" value="ABCC_Glucan_exporter_like"/>
    <property type="match status" value="1"/>
</dbReference>
<dbReference type="InterPro" id="IPR027417">
    <property type="entry name" value="P-loop_NTPase"/>
</dbReference>
<dbReference type="EMBL" id="MLOK01000054">
    <property type="protein sequence ID" value="OIM20531.1"/>
    <property type="molecule type" value="Genomic_DNA"/>
</dbReference>
<dbReference type="InterPro" id="IPR003439">
    <property type="entry name" value="ABC_transporter-like_ATP-bd"/>
</dbReference>
<keyword evidence="5 8" id="KW-0067">ATP-binding</keyword>
<dbReference type="InterPro" id="IPR039421">
    <property type="entry name" value="Type_1_exporter"/>
</dbReference>
<dbReference type="GeneID" id="75066544"/>
<dbReference type="PANTHER" id="PTHR43394:SF1">
    <property type="entry name" value="ATP-BINDING CASSETTE SUB-FAMILY B MEMBER 10, MITOCHONDRIAL"/>
    <property type="match status" value="1"/>
</dbReference>
<keyword evidence="4" id="KW-0547">Nucleotide-binding</keyword>
<dbReference type="RefSeq" id="WP_002816538.1">
    <property type="nucleotide sequence ID" value="NZ_CP038451.1"/>
</dbReference>
<dbReference type="PROSITE" id="PS50893">
    <property type="entry name" value="ABC_TRANSPORTER_2"/>
    <property type="match status" value="1"/>
</dbReference>
<dbReference type="PROSITE" id="PS00211">
    <property type="entry name" value="ABC_TRANSPORTER_1"/>
    <property type="match status" value="1"/>
</dbReference>
<organism evidence="8 9">
    <name type="scientific">Oenococcus oeni</name>
    <name type="common">Leuconostoc oenos</name>
    <dbReference type="NCBI Taxonomy" id="1247"/>
    <lineage>
        <taxon>Bacteria</taxon>
        <taxon>Bacillati</taxon>
        <taxon>Bacillota</taxon>
        <taxon>Bacilli</taxon>
        <taxon>Lactobacillales</taxon>
        <taxon>Lactobacillaceae</taxon>
        <taxon>Oenococcus</taxon>
    </lineage>
</organism>
<evidence type="ECO:0000313" key="8">
    <source>
        <dbReference type="EMBL" id="OIM20531.1"/>
    </source>
</evidence>
<protein>
    <submittedName>
        <fullName evidence="8">Multidrug ABC transporter ATP-binding protein</fullName>
    </submittedName>
</protein>
<dbReference type="InterPro" id="IPR011527">
    <property type="entry name" value="ABC1_TM_dom"/>
</dbReference>
<dbReference type="GO" id="GO:0005524">
    <property type="term" value="F:ATP binding"/>
    <property type="evidence" value="ECO:0007669"/>
    <property type="project" value="UniProtKB-KW"/>
</dbReference>
<dbReference type="Pfam" id="PF00005">
    <property type="entry name" value="ABC_tran"/>
    <property type="match status" value="1"/>
</dbReference>
<evidence type="ECO:0000256" key="6">
    <source>
        <dbReference type="ARBA" id="ARBA00022989"/>
    </source>
</evidence>
<evidence type="ECO:0000256" key="3">
    <source>
        <dbReference type="ARBA" id="ARBA00022692"/>
    </source>
</evidence>
<dbReference type="InterPro" id="IPR036640">
    <property type="entry name" value="ABC1_TM_sf"/>
</dbReference>
<dbReference type="FunFam" id="3.40.50.300:FF:000287">
    <property type="entry name" value="Multidrug ABC transporter ATP-binding protein"/>
    <property type="match status" value="1"/>
</dbReference>
<dbReference type="InterPro" id="IPR017871">
    <property type="entry name" value="ABC_transporter-like_CS"/>
</dbReference>
<name>A0A6H3GRS0_OENOE</name>
<dbReference type="Pfam" id="PF00664">
    <property type="entry name" value="ABC_membrane"/>
    <property type="match status" value="1"/>
</dbReference>
<evidence type="ECO:0000256" key="4">
    <source>
        <dbReference type="ARBA" id="ARBA00022741"/>
    </source>
</evidence>
<dbReference type="CDD" id="cd18544">
    <property type="entry name" value="ABC_6TM_TmrA_like"/>
    <property type="match status" value="1"/>
</dbReference>
<accession>A0A6H3GRS0</accession>
<keyword evidence="3" id="KW-0812">Transmembrane</keyword>
<dbReference type="Gene3D" id="1.20.1560.10">
    <property type="entry name" value="ABC transporter type 1, transmembrane domain"/>
    <property type="match status" value="1"/>
</dbReference>
<dbReference type="PANTHER" id="PTHR43394">
    <property type="entry name" value="ATP-DEPENDENT PERMEASE MDL1, MITOCHONDRIAL"/>
    <property type="match status" value="1"/>
</dbReference>
<dbReference type="AlphaFoldDB" id="A0A6H3GRS0"/>
<evidence type="ECO:0000313" key="9">
    <source>
        <dbReference type="Proteomes" id="UP000181728"/>
    </source>
</evidence>
<dbReference type="InterPro" id="IPR003593">
    <property type="entry name" value="AAA+_ATPase"/>
</dbReference>
<sequence>MAEKKTSETTENNSVWAHSIKVRDQLAVVWRLIKMARPSYLLFSGSIFFVIITIVFDGYLPYILENFMNKQLNDPSTPLKTVVAFALIFGSIRIFSAILLYFQNFWYTQASETALNNVRKKLYLKLHSLGMRYFDQVPGGALVTRVMNDTESFFDFWTLFLNLLYAVISIISIYIFMYFSDAGLSIGLLLIIPITLFTIWIYQKYSSSVYRNMRAKLSTLNAKLAESINGIETIQNFRQEQRMMGEFESINQEYFDARFKMVKMDSRLLGPMNQLLLGLSIVFILWYLGNQSFSSAVAGGTIYAFTNWIANIFNPLNNVQQNLSTFQDGMVAGYRAGKILDDTTYEPAQNKGAAEEVSKGKIEFQHVDFSYDGKTTILHDLTFTAEPGQTVALVGHTGSGKSSTINALMRFYEFQKGRILIDGHDIRDIELNDFRKKIGLVLQDSFMFFGDINSNIRMYDDSITEQQIKAAAKFVDADNFIESLPKGYQTPVLEGGSSLSAGQKQLISFARTIVRDPKILILDEATANIDTQTEAAIQKALKNMRTNRTTIAIAHRLSTIKDADLILVLDKGSVVERGTHRQLLAKKGYYYDLYKMQSMENAGK</sequence>
<gene>
    <name evidence="8" type="ORF">ATX59_08110</name>
</gene>
<dbReference type="GO" id="GO:0005886">
    <property type="term" value="C:plasma membrane"/>
    <property type="evidence" value="ECO:0007669"/>
    <property type="project" value="UniProtKB-SubCell"/>
</dbReference>
<proteinExistence type="predicted"/>
<evidence type="ECO:0000256" key="7">
    <source>
        <dbReference type="ARBA" id="ARBA00023136"/>
    </source>
</evidence>
<evidence type="ECO:0000256" key="5">
    <source>
        <dbReference type="ARBA" id="ARBA00022840"/>
    </source>
</evidence>
<dbReference type="SUPFAM" id="SSF90123">
    <property type="entry name" value="ABC transporter transmembrane region"/>
    <property type="match status" value="1"/>
</dbReference>